<organism evidence="1 2">
    <name type="scientific">Actinidia rufa</name>
    <dbReference type="NCBI Taxonomy" id="165716"/>
    <lineage>
        <taxon>Eukaryota</taxon>
        <taxon>Viridiplantae</taxon>
        <taxon>Streptophyta</taxon>
        <taxon>Embryophyta</taxon>
        <taxon>Tracheophyta</taxon>
        <taxon>Spermatophyta</taxon>
        <taxon>Magnoliopsida</taxon>
        <taxon>eudicotyledons</taxon>
        <taxon>Gunneridae</taxon>
        <taxon>Pentapetalae</taxon>
        <taxon>asterids</taxon>
        <taxon>Ericales</taxon>
        <taxon>Actinidiaceae</taxon>
        <taxon>Actinidia</taxon>
    </lineage>
</organism>
<reference evidence="1 2" key="1">
    <citation type="submission" date="2019-07" db="EMBL/GenBank/DDBJ databases">
        <title>De Novo Assembly of kiwifruit Actinidia rufa.</title>
        <authorList>
            <person name="Sugita-Konishi S."/>
            <person name="Sato K."/>
            <person name="Mori E."/>
            <person name="Abe Y."/>
            <person name="Kisaki G."/>
            <person name="Hamano K."/>
            <person name="Suezawa K."/>
            <person name="Otani M."/>
            <person name="Fukuda T."/>
            <person name="Manabe T."/>
            <person name="Gomi K."/>
            <person name="Tabuchi M."/>
            <person name="Akimitsu K."/>
            <person name="Kataoka I."/>
        </authorList>
    </citation>
    <scope>NUCLEOTIDE SEQUENCE [LARGE SCALE GENOMIC DNA]</scope>
    <source>
        <strain evidence="2">cv. Fuchu</strain>
    </source>
</reference>
<keyword evidence="2" id="KW-1185">Reference proteome</keyword>
<keyword evidence="1" id="KW-0489">Methyltransferase</keyword>
<dbReference type="GO" id="GO:0032259">
    <property type="term" value="P:methylation"/>
    <property type="evidence" value="ECO:0007669"/>
    <property type="project" value="UniProtKB-KW"/>
</dbReference>
<accession>A0A7J0FBX9</accession>
<dbReference type="OrthoDB" id="540004at2759"/>
<dbReference type="EMBL" id="BJWL01000011">
    <property type="protein sequence ID" value="GFY95926.1"/>
    <property type="molecule type" value="Genomic_DNA"/>
</dbReference>
<dbReference type="AlphaFoldDB" id="A0A7J0FBX9"/>
<evidence type="ECO:0000313" key="1">
    <source>
        <dbReference type="EMBL" id="GFY95926.1"/>
    </source>
</evidence>
<proteinExistence type="predicted"/>
<sequence length="86" mass="9384">MAAIRLLPEDSDTAQVRALTATDLISDDDRSVSADSWSIKIDYGSTLDNDQQHADAVDIISSATFRAASDYRSIAKNLSFSADLRF</sequence>
<dbReference type="Proteomes" id="UP000585474">
    <property type="component" value="Unassembled WGS sequence"/>
</dbReference>
<gene>
    <name evidence="1" type="ORF">Acr_11g0002320</name>
</gene>
<keyword evidence="1" id="KW-0808">Transferase</keyword>
<protein>
    <submittedName>
        <fullName evidence="1">S-adenosyl-L-methionine-dependent methyltransferases superfamily protein</fullName>
    </submittedName>
</protein>
<evidence type="ECO:0000313" key="2">
    <source>
        <dbReference type="Proteomes" id="UP000585474"/>
    </source>
</evidence>
<name>A0A7J0FBX9_9ERIC</name>
<comment type="caution">
    <text evidence="1">The sequence shown here is derived from an EMBL/GenBank/DDBJ whole genome shotgun (WGS) entry which is preliminary data.</text>
</comment>
<dbReference type="GO" id="GO:0008168">
    <property type="term" value="F:methyltransferase activity"/>
    <property type="evidence" value="ECO:0007669"/>
    <property type="project" value="UniProtKB-KW"/>
</dbReference>